<dbReference type="Pfam" id="PF13560">
    <property type="entry name" value="HTH_31"/>
    <property type="match status" value="1"/>
</dbReference>
<organism evidence="2 3">
    <name type="scientific">Nocardia cyriacigeorgica</name>
    <dbReference type="NCBI Taxonomy" id="135487"/>
    <lineage>
        <taxon>Bacteria</taxon>
        <taxon>Bacillati</taxon>
        <taxon>Actinomycetota</taxon>
        <taxon>Actinomycetes</taxon>
        <taxon>Mycobacteriales</taxon>
        <taxon>Nocardiaceae</taxon>
        <taxon>Nocardia</taxon>
    </lineage>
</organism>
<dbReference type="Proteomes" id="UP000306378">
    <property type="component" value="Unassembled WGS sequence"/>
</dbReference>
<evidence type="ECO:0000313" key="2">
    <source>
        <dbReference type="EMBL" id="TLF73232.1"/>
    </source>
</evidence>
<dbReference type="InterPro" id="IPR010982">
    <property type="entry name" value="Lambda_DNA-bd_dom_sf"/>
</dbReference>
<dbReference type="EMBL" id="VBUT01000013">
    <property type="protein sequence ID" value="TLF73232.1"/>
    <property type="molecule type" value="Genomic_DNA"/>
</dbReference>
<name>A0A5R8NC12_9NOCA</name>
<dbReference type="AlphaFoldDB" id="A0A5R8NC12"/>
<dbReference type="SMART" id="SM00530">
    <property type="entry name" value="HTH_XRE"/>
    <property type="match status" value="1"/>
</dbReference>
<dbReference type="RefSeq" id="WP_138452445.1">
    <property type="nucleotide sequence ID" value="NZ_VBUT01000013.1"/>
</dbReference>
<protein>
    <submittedName>
        <fullName evidence="2">Helix-turn-helix domain-containing protein</fullName>
    </submittedName>
</protein>
<dbReference type="PROSITE" id="PS50943">
    <property type="entry name" value="HTH_CROC1"/>
    <property type="match status" value="1"/>
</dbReference>
<dbReference type="SUPFAM" id="SSF47413">
    <property type="entry name" value="lambda repressor-like DNA-binding domains"/>
    <property type="match status" value="1"/>
</dbReference>
<sequence length="281" mass="31453">MTNAGEARRDLGARLRGLRVAAHLRGYQLAEQAGWHPAKVSRIENGAQSTSEDDLAIWCRITGAEDEYPDLLATVRNISAAWTEWRRIVGLGYTNHQRQISGIEERTELLRGYDPQVFHGLLQTADYARALMAAGMSFLNTSRDLDQAVAARMDRQRVLHQGRHRFYLLVGEQALRTTVGGDEVMAGQLAHLLEVMSLPRLVFGIVPASSAFFRRTTDFVIYDRRKVLVETITAESTITQPREIALYEKVFTALAEQAVHGDAARELIAAELSRRTSHPTN</sequence>
<feature type="domain" description="HTH cro/C1-type" evidence="1">
    <location>
        <begin position="15"/>
        <end position="71"/>
    </location>
</feature>
<dbReference type="InterPro" id="IPR043917">
    <property type="entry name" value="DUF5753"/>
</dbReference>
<evidence type="ECO:0000313" key="3">
    <source>
        <dbReference type="Proteomes" id="UP000306378"/>
    </source>
</evidence>
<dbReference type="InterPro" id="IPR001387">
    <property type="entry name" value="Cro/C1-type_HTH"/>
</dbReference>
<comment type="caution">
    <text evidence="2">The sequence shown here is derived from an EMBL/GenBank/DDBJ whole genome shotgun (WGS) entry which is preliminary data.</text>
</comment>
<evidence type="ECO:0000259" key="1">
    <source>
        <dbReference type="PROSITE" id="PS50943"/>
    </source>
</evidence>
<dbReference type="GO" id="GO:0003677">
    <property type="term" value="F:DNA binding"/>
    <property type="evidence" value="ECO:0007669"/>
    <property type="project" value="InterPro"/>
</dbReference>
<proteinExistence type="predicted"/>
<dbReference type="Pfam" id="PF19054">
    <property type="entry name" value="DUF5753"/>
    <property type="match status" value="1"/>
</dbReference>
<reference evidence="2 3" key="1">
    <citation type="submission" date="2019-05" db="EMBL/GenBank/DDBJ databases">
        <title>Genomes sequences of two Nocardia cyriacigeorgica environmental isolates, type strains Nocardia asteroides ATCC 19247 and Nocardia cyriacigeorgica DSM 44484.</title>
        <authorList>
            <person name="Vautrin F."/>
            <person name="Bergeron E."/>
            <person name="Dubost A."/>
            <person name="Abrouk D."/>
            <person name="Rodriguez Nava V."/>
            <person name="Pujic P."/>
        </authorList>
    </citation>
    <scope>NUCLEOTIDE SEQUENCE [LARGE SCALE GENOMIC DNA]</scope>
    <source>
        <strain evidence="2 3">EML 446</strain>
    </source>
</reference>
<dbReference type="Gene3D" id="1.10.260.40">
    <property type="entry name" value="lambda repressor-like DNA-binding domains"/>
    <property type="match status" value="1"/>
</dbReference>
<accession>A0A5R8NC12</accession>
<dbReference type="CDD" id="cd00093">
    <property type="entry name" value="HTH_XRE"/>
    <property type="match status" value="1"/>
</dbReference>
<gene>
    <name evidence="2" type="ORF">FEK34_27220</name>
</gene>